<evidence type="ECO:0000256" key="5">
    <source>
        <dbReference type="ARBA" id="ARBA00022832"/>
    </source>
</evidence>
<keyword evidence="12" id="KW-1185">Reference proteome</keyword>
<keyword evidence="8 10" id="KW-0472">Membrane</keyword>
<organism evidence="11 12">
    <name type="scientific">Lottia gigantea</name>
    <name type="common">Giant owl limpet</name>
    <dbReference type="NCBI Taxonomy" id="225164"/>
    <lineage>
        <taxon>Eukaryota</taxon>
        <taxon>Metazoa</taxon>
        <taxon>Spiralia</taxon>
        <taxon>Lophotrochozoa</taxon>
        <taxon>Mollusca</taxon>
        <taxon>Gastropoda</taxon>
        <taxon>Patellogastropoda</taxon>
        <taxon>Lottioidea</taxon>
        <taxon>Lottiidae</taxon>
        <taxon>Lottia</taxon>
    </lineage>
</organism>
<evidence type="ECO:0000256" key="7">
    <source>
        <dbReference type="ARBA" id="ARBA00023098"/>
    </source>
</evidence>
<dbReference type="KEGG" id="lgi:LOTGIDRAFT_210971"/>
<dbReference type="Pfam" id="PF01151">
    <property type="entry name" value="ELO"/>
    <property type="match status" value="1"/>
</dbReference>
<dbReference type="GO" id="GO:0034625">
    <property type="term" value="P:fatty acid elongation, monounsaturated fatty acid"/>
    <property type="evidence" value="ECO:0007669"/>
    <property type="project" value="TreeGrafter"/>
</dbReference>
<comment type="similarity">
    <text evidence="10">Belongs to the ELO family.</text>
</comment>
<dbReference type="EC" id="2.3.1.199" evidence="10"/>
<keyword evidence="2 10" id="KW-0444">Lipid biosynthesis</keyword>
<evidence type="ECO:0000256" key="8">
    <source>
        <dbReference type="ARBA" id="ARBA00023136"/>
    </source>
</evidence>
<keyword evidence="6 10" id="KW-1133">Transmembrane helix</keyword>
<dbReference type="InterPro" id="IPR030457">
    <property type="entry name" value="ELO_CS"/>
</dbReference>
<dbReference type="PROSITE" id="PS01188">
    <property type="entry name" value="ELO"/>
    <property type="match status" value="1"/>
</dbReference>
<evidence type="ECO:0000313" key="11">
    <source>
        <dbReference type="EMBL" id="ESO84020.1"/>
    </source>
</evidence>
<proteinExistence type="inferred from homology"/>
<dbReference type="CTD" id="20246259"/>
<feature type="transmembrane region" description="Helical" evidence="10">
    <location>
        <begin position="137"/>
        <end position="156"/>
    </location>
</feature>
<accession>V3ZNG8</accession>
<dbReference type="GO" id="GO:0019367">
    <property type="term" value="P:fatty acid elongation, saturated fatty acid"/>
    <property type="evidence" value="ECO:0007669"/>
    <property type="project" value="TreeGrafter"/>
</dbReference>
<dbReference type="PANTHER" id="PTHR11157:SF17">
    <property type="entry name" value="ELONGATION OF VERY LONG CHAIN FATTY ACIDS PROTEIN 6"/>
    <property type="match status" value="1"/>
</dbReference>
<dbReference type="PANTHER" id="PTHR11157">
    <property type="entry name" value="FATTY ACID ACYL TRANSFERASE-RELATED"/>
    <property type="match status" value="1"/>
</dbReference>
<evidence type="ECO:0000256" key="9">
    <source>
        <dbReference type="ARBA" id="ARBA00023160"/>
    </source>
</evidence>
<protein>
    <recommendedName>
        <fullName evidence="10">Elongation of very long chain fatty acids protein</fullName>
        <ecNumber evidence="10">2.3.1.199</ecNumber>
    </recommendedName>
    <alternativeName>
        <fullName evidence="10">Very-long-chain 3-oxoacyl-CoA synthase</fullName>
    </alternativeName>
</protein>
<dbReference type="HOGENOM" id="CLU_048483_1_2_1"/>
<dbReference type="GO" id="GO:0009922">
    <property type="term" value="F:fatty acid elongase activity"/>
    <property type="evidence" value="ECO:0007669"/>
    <property type="project" value="UniProtKB-EC"/>
</dbReference>
<feature type="transmembrane region" description="Helical" evidence="10">
    <location>
        <begin position="203"/>
        <end position="221"/>
    </location>
</feature>
<keyword evidence="5 10" id="KW-0276">Fatty acid metabolism</keyword>
<keyword evidence="7 10" id="KW-0443">Lipid metabolism</keyword>
<dbReference type="EMBL" id="KB203566">
    <property type="protein sequence ID" value="ESO84020.1"/>
    <property type="molecule type" value="Genomic_DNA"/>
</dbReference>
<evidence type="ECO:0000256" key="6">
    <source>
        <dbReference type="ARBA" id="ARBA00022989"/>
    </source>
</evidence>
<feature type="transmembrane region" description="Helical" evidence="10">
    <location>
        <begin position="64"/>
        <end position="83"/>
    </location>
</feature>
<dbReference type="GO" id="GO:0042761">
    <property type="term" value="P:very long-chain fatty acid biosynthetic process"/>
    <property type="evidence" value="ECO:0007669"/>
    <property type="project" value="TreeGrafter"/>
</dbReference>
<keyword evidence="4 10" id="KW-0812">Transmembrane</keyword>
<sequence>MNIEVYNYTYVFDFEKQWNETAFKEYCKRRIMDPVYYSMVYLTVIFGLKRYMKHRVEFDLRQLLAIWSTILALFSVAGSIRSLPELIVSVKNKSFQYSVCIPAYSGPVPGFWGSVFTLSKVYELGDTIFIVLRKKPLVFLHWYHHITVMLFTWHSYSEHAAAARWFYTMNFVVHSFMYSYYALKAMQIYVPKQISLLITSMQLLQMIMGCIINIMVFVYKLKGEFCQQSNTNLMLSSFIYITYFILFINFFYKSYLVPKSKTLKQK</sequence>
<dbReference type="STRING" id="225164.V3ZNG8"/>
<evidence type="ECO:0000256" key="3">
    <source>
        <dbReference type="ARBA" id="ARBA00022679"/>
    </source>
</evidence>
<keyword evidence="3 10" id="KW-0808">Transferase</keyword>
<dbReference type="AlphaFoldDB" id="V3ZNG8"/>
<comment type="catalytic activity">
    <reaction evidence="10">
        <text>a very-long-chain acyl-CoA + malonyl-CoA + H(+) = a very-long-chain 3-oxoacyl-CoA + CO2 + CoA</text>
        <dbReference type="Rhea" id="RHEA:32727"/>
        <dbReference type="ChEBI" id="CHEBI:15378"/>
        <dbReference type="ChEBI" id="CHEBI:16526"/>
        <dbReference type="ChEBI" id="CHEBI:57287"/>
        <dbReference type="ChEBI" id="CHEBI:57384"/>
        <dbReference type="ChEBI" id="CHEBI:90725"/>
        <dbReference type="ChEBI" id="CHEBI:90736"/>
        <dbReference type="EC" id="2.3.1.199"/>
    </reaction>
</comment>
<evidence type="ECO:0000256" key="4">
    <source>
        <dbReference type="ARBA" id="ARBA00022692"/>
    </source>
</evidence>
<gene>
    <name evidence="11" type="ORF">LOTGIDRAFT_210971</name>
</gene>
<feature type="transmembrane region" description="Helical" evidence="10">
    <location>
        <begin position="95"/>
        <end position="116"/>
    </location>
</feature>
<dbReference type="OrthoDB" id="10259681at2759"/>
<dbReference type="RefSeq" id="XP_009065148.1">
    <property type="nucleotide sequence ID" value="XM_009066900.1"/>
</dbReference>
<keyword evidence="9 10" id="KW-0275">Fatty acid biosynthesis</keyword>
<dbReference type="GeneID" id="20246259"/>
<feature type="transmembrane region" description="Helical" evidence="10">
    <location>
        <begin position="162"/>
        <end position="183"/>
    </location>
</feature>
<evidence type="ECO:0000256" key="10">
    <source>
        <dbReference type="RuleBase" id="RU361115"/>
    </source>
</evidence>
<dbReference type="GO" id="GO:0030148">
    <property type="term" value="P:sphingolipid biosynthetic process"/>
    <property type="evidence" value="ECO:0007669"/>
    <property type="project" value="TreeGrafter"/>
</dbReference>
<dbReference type="GO" id="GO:0005789">
    <property type="term" value="C:endoplasmic reticulum membrane"/>
    <property type="evidence" value="ECO:0007669"/>
    <property type="project" value="TreeGrafter"/>
</dbReference>
<evidence type="ECO:0000313" key="12">
    <source>
        <dbReference type="Proteomes" id="UP000030746"/>
    </source>
</evidence>
<dbReference type="OMA" id="LSMIVWN"/>
<evidence type="ECO:0000256" key="2">
    <source>
        <dbReference type="ARBA" id="ARBA00022516"/>
    </source>
</evidence>
<name>V3ZNG8_LOTGI</name>
<comment type="subcellular location">
    <subcellularLocation>
        <location evidence="1">Membrane</location>
        <topology evidence="1">Multi-pass membrane protein</topology>
    </subcellularLocation>
</comment>
<evidence type="ECO:0000256" key="1">
    <source>
        <dbReference type="ARBA" id="ARBA00004141"/>
    </source>
</evidence>
<reference evidence="11 12" key="1">
    <citation type="journal article" date="2013" name="Nature">
        <title>Insights into bilaterian evolution from three spiralian genomes.</title>
        <authorList>
            <person name="Simakov O."/>
            <person name="Marletaz F."/>
            <person name="Cho S.J."/>
            <person name="Edsinger-Gonzales E."/>
            <person name="Havlak P."/>
            <person name="Hellsten U."/>
            <person name="Kuo D.H."/>
            <person name="Larsson T."/>
            <person name="Lv J."/>
            <person name="Arendt D."/>
            <person name="Savage R."/>
            <person name="Osoegawa K."/>
            <person name="de Jong P."/>
            <person name="Grimwood J."/>
            <person name="Chapman J.A."/>
            <person name="Shapiro H."/>
            <person name="Aerts A."/>
            <person name="Otillar R.P."/>
            <person name="Terry A.Y."/>
            <person name="Boore J.L."/>
            <person name="Grigoriev I.V."/>
            <person name="Lindberg D.R."/>
            <person name="Seaver E.C."/>
            <person name="Weisblat D.A."/>
            <person name="Putnam N.H."/>
            <person name="Rokhsar D.S."/>
        </authorList>
    </citation>
    <scope>NUCLEOTIDE SEQUENCE [LARGE SCALE GENOMIC DNA]</scope>
</reference>
<dbReference type="Proteomes" id="UP000030746">
    <property type="component" value="Unassembled WGS sequence"/>
</dbReference>
<dbReference type="GO" id="GO:0034626">
    <property type="term" value="P:fatty acid elongation, polyunsaturated fatty acid"/>
    <property type="evidence" value="ECO:0007669"/>
    <property type="project" value="TreeGrafter"/>
</dbReference>
<feature type="transmembrane region" description="Helical" evidence="10">
    <location>
        <begin position="233"/>
        <end position="252"/>
    </location>
</feature>
<dbReference type="InterPro" id="IPR002076">
    <property type="entry name" value="ELO_fam"/>
</dbReference>